<feature type="region of interest" description="Disordered" evidence="1">
    <location>
        <begin position="726"/>
        <end position="757"/>
    </location>
</feature>
<feature type="domain" description="Apple" evidence="2">
    <location>
        <begin position="687"/>
        <end position="713"/>
    </location>
</feature>
<evidence type="ECO:0000259" key="2">
    <source>
        <dbReference type="Pfam" id="PF14295"/>
    </source>
</evidence>
<organism evidence="3">
    <name type="scientific">Cladocopium goreaui</name>
    <dbReference type="NCBI Taxonomy" id="2562237"/>
    <lineage>
        <taxon>Eukaryota</taxon>
        <taxon>Sar</taxon>
        <taxon>Alveolata</taxon>
        <taxon>Dinophyceae</taxon>
        <taxon>Suessiales</taxon>
        <taxon>Symbiodiniaceae</taxon>
        <taxon>Cladocopium</taxon>
    </lineage>
</organism>
<comment type="caution">
    <text evidence="3">The sequence shown here is derived from an EMBL/GenBank/DDBJ whole genome shotgun (WGS) entry which is preliminary data.</text>
</comment>
<feature type="domain" description="Apple" evidence="2">
    <location>
        <begin position="334"/>
        <end position="360"/>
    </location>
</feature>
<reference evidence="4" key="2">
    <citation type="submission" date="2024-04" db="EMBL/GenBank/DDBJ databases">
        <authorList>
            <person name="Chen Y."/>
            <person name="Shah S."/>
            <person name="Dougan E. K."/>
            <person name="Thang M."/>
            <person name="Chan C."/>
        </authorList>
    </citation>
    <scope>NUCLEOTIDE SEQUENCE [LARGE SCALE GENOMIC DNA]</scope>
</reference>
<dbReference type="AlphaFoldDB" id="A0A9P1FHV8"/>
<proteinExistence type="predicted"/>
<gene>
    <name evidence="3" type="ORF">C1SCF055_LOCUS5769</name>
</gene>
<dbReference type="Gene3D" id="3.50.4.10">
    <property type="entry name" value="Hepatocyte Growth Factor"/>
    <property type="match status" value="2"/>
</dbReference>
<evidence type="ECO:0000313" key="4">
    <source>
        <dbReference type="EMBL" id="CAL1131019.1"/>
    </source>
</evidence>
<keyword evidence="6" id="KW-1185">Reference proteome</keyword>
<protein>
    <submittedName>
        <fullName evidence="5">Calmodulin</fullName>
    </submittedName>
</protein>
<feature type="region of interest" description="Disordered" evidence="1">
    <location>
        <begin position="177"/>
        <end position="207"/>
    </location>
</feature>
<dbReference type="Proteomes" id="UP001152797">
    <property type="component" value="Unassembled WGS sequence"/>
</dbReference>
<evidence type="ECO:0000313" key="6">
    <source>
        <dbReference type="Proteomes" id="UP001152797"/>
    </source>
</evidence>
<reference evidence="3" key="1">
    <citation type="submission" date="2022-10" db="EMBL/GenBank/DDBJ databases">
        <authorList>
            <person name="Chen Y."/>
            <person name="Dougan E. K."/>
            <person name="Chan C."/>
            <person name="Rhodes N."/>
            <person name="Thang M."/>
        </authorList>
    </citation>
    <scope>NUCLEOTIDE SEQUENCE</scope>
</reference>
<feature type="region of interest" description="Disordered" evidence="1">
    <location>
        <begin position="373"/>
        <end position="405"/>
    </location>
</feature>
<feature type="domain" description="Apple" evidence="2">
    <location>
        <begin position="580"/>
        <end position="604"/>
    </location>
</feature>
<dbReference type="InterPro" id="IPR003609">
    <property type="entry name" value="Pan_app"/>
</dbReference>
<feature type="region of interest" description="Disordered" evidence="1">
    <location>
        <begin position="531"/>
        <end position="561"/>
    </location>
</feature>
<accession>A0A9P1FHV8</accession>
<name>A0A9P1FHV8_9DINO</name>
<dbReference type="EMBL" id="CAMXCT010000357">
    <property type="protein sequence ID" value="CAI3977644.1"/>
    <property type="molecule type" value="Genomic_DNA"/>
</dbReference>
<evidence type="ECO:0000313" key="3">
    <source>
        <dbReference type="EMBL" id="CAI3977644.1"/>
    </source>
</evidence>
<evidence type="ECO:0000313" key="5">
    <source>
        <dbReference type="EMBL" id="CAL4764956.1"/>
    </source>
</evidence>
<feature type="domain" description="Apple" evidence="2">
    <location>
        <begin position="113"/>
        <end position="137"/>
    </location>
</feature>
<dbReference type="SUPFAM" id="SSF57414">
    <property type="entry name" value="Hairpin loop containing domain-like"/>
    <property type="match status" value="2"/>
</dbReference>
<dbReference type="EMBL" id="CAMXCT020000357">
    <property type="protein sequence ID" value="CAL1131019.1"/>
    <property type="molecule type" value="Genomic_DNA"/>
</dbReference>
<dbReference type="Pfam" id="PF14295">
    <property type="entry name" value="PAN_4"/>
    <property type="match status" value="5"/>
</dbReference>
<feature type="domain" description="Apple" evidence="2">
    <location>
        <begin position="467"/>
        <end position="491"/>
    </location>
</feature>
<sequence length="937" mass="103448">MPLLEVEDFYGPLGADLVKQFIEVYQKDYQLFHLKPPSWVDRLLQGQWLPRPSTTQAAPSMDKKGLLRMGQTLQQNKDDVPHAPLQAQGRSSHWVKLGTGCCEIRDGKLWSNSIGSLAECIDVCQHFPSCGVVEYSRKANWCVVWSEVQLCKRLLEPEQCQHGQNGTDVYKYSLQAPNQQPEDHEDHSSLTPQSVTGATLVPSPNPGETEWSAALDQIWSDEQCKNLGFMQSDFSQCKATCTRHPSCTAINVHATSGCGLRACPRPVPTPSKVLPMYRGYYLLNNLKAAVPTTAPKAAMAKKKPSTKTGAFPHDECFWNNTQYWPLIPEQGRTSENSAYLCQARCVVVTGCMHFNFYQNGKCELAPRSATRLSRRQNSVLSGPARCEPNEEPTTSTAGPELVSPGIDTTELNKQIHVGRMPRMGQTLQQNKDDVPHAPLQAQGRSSHWVKLGTGCCEIRDGKLWSNSIGSLAECIAVCQHFPSCGVVEYSEKAKWCVVWSEVQLCKRLLEPEQCQHGQNGTDVYKYSLQAPNQQPEDHEDHSSLTPQSVTGATLVPSPNPGETEWSAALDQIWSDEQCKNLGFMQSDFSQCKATCRRHPSCTAINVHATSGCGLRACPRPVPTPSKFLPMYRGYYLLNNLKAVPTTAPKTAMANPKPSTETGAFPHDECFRNNAQYWPLIPGQGRTSENSAYLCQARCVVVTGCMHFNFHQNGKCELAPGSASRLSRQQNSVLSGPARCEPNEEPTTSTAGPELVSPGIDTTELNKQIHVGIMDGVEVDVTVNTTGCTGHRPGVDGFMCGGTGRHIHWSLRCGRSDFTIWTSFSVKKISSTGLSFILWSDSMPHHIGFDGHQMSLSYEGGAWGDFHDLGLSPLKANVQYELQLNRQEGELQVLLNGVQIMTPLLIKGNVEMVSWSPSMNTILVQTLYCSTQASKKRE</sequence>
<evidence type="ECO:0000256" key="1">
    <source>
        <dbReference type="SAM" id="MobiDB-lite"/>
    </source>
</evidence>
<dbReference type="EMBL" id="CAMXCT030000357">
    <property type="protein sequence ID" value="CAL4764956.1"/>
    <property type="molecule type" value="Genomic_DNA"/>
</dbReference>